<sequence length="61" mass="6873">MQPMPIPPPPHMPYGYSPYLPMMAPPPLEFLYGPPGMRSSPPQESYNNMFNEENANSCSLM</sequence>
<dbReference type="EMBL" id="GBRH01178992">
    <property type="protein sequence ID" value="JAE18904.1"/>
    <property type="molecule type" value="Transcribed_RNA"/>
</dbReference>
<reference evidence="2" key="2">
    <citation type="journal article" date="2015" name="Data Brief">
        <title>Shoot transcriptome of the giant reed, Arundo donax.</title>
        <authorList>
            <person name="Barrero R.A."/>
            <person name="Guerrero F.D."/>
            <person name="Moolhuijzen P."/>
            <person name="Goolsby J.A."/>
            <person name="Tidwell J."/>
            <person name="Bellgard S.E."/>
            <person name="Bellgard M.I."/>
        </authorList>
    </citation>
    <scope>NUCLEOTIDE SEQUENCE</scope>
    <source>
        <tissue evidence="2">Shoot tissue taken approximately 20 cm above the soil surface</tissue>
    </source>
</reference>
<feature type="region of interest" description="Disordered" evidence="1">
    <location>
        <begin position="34"/>
        <end position="61"/>
    </location>
</feature>
<accession>A0A0A9G603</accession>
<protein>
    <submittedName>
        <fullName evidence="2">Uncharacterized protein</fullName>
    </submittedName>
</protein>
<dbReference type="AlphaFoldDB" id="A0A0A9G603"/>
<evidence type="ECO:0000256" key="1">
    <source>
        <dbReference type="SAM" id="MobiDB-lite"/>
    </source>
</evidence>
<organism evidence="2">
    <name type="scientific">Arundo donax</name>
    <name type="common">Giant reed</name>
    <name type="synonym">Donax arundinaceus</name>
    <dbReference type="NCBI Taxonomy" id="35708"/>
    <lineage>
        <taxon>Eukaryota</taxon>
        <taxon>Viridiplantae</taxon>
        <taxon>Streptophyta</taxon>
        <taxon>Embryophyta</taxon>
        <taxon>Tracheophyta</taxon>
        <taxon>Spermatophyta</taxon>
        <taxon>Magnoliopsida</taxon>
        <taxon>Liliopsida</taxon>
        <taxon>Poales</taxon>
        <taxon>Poaceae</taxon>
        <taxon>PACMAD clade</taxon>
        <taxon>Arundinoideae</taxon>
        <taxon>Arundineae</taxon>
        <taxon>Arundo</taxon>
    </lineage>
</organism>
<reference evidence="2" key="1">
    <citation type="submission" date="2014-09" db="EMBL/GenBank/DDBJ databases">
        <authorList>
            <person name="Magalhaes I.L.F."/>
            <person name="Oliveira U."/>
            <person name="Santos F.R."/>
            <person name="Vidigal T.H.D.A."/>
            <person name="Brescovit A.D."/>
            <person name="Santos A.J."/>
        </authorList>
    </citation>
    <scope>NUCLEOTIDE SEQUENCE</scope>
    <source>
        <tissue evidence="2">Shoot tissue taken approximately 20 cm above the soil surface</tissue>
    </source>
</reference>
<name>A0A0A9G603_ARUDO</name>
<evidence type="ECO:0000313" key="2">
    <source>
        <dbReference type="EMBL" id="JAE18904.1"/>
    </source>
</evidence>
<feature type="compositionally biased region" description="Polar residues" evidence="1">
    <location>
        <begin position="40"/>
        <end position="61"/>
    </location>
</feature>
<proteinExistence type="predicted"/>